<keyword evidence="2" id="KW-1185">Reference proteome</keyword>
<accession>A0ABR1W6L6</accession>
<comment type="caution">
    <text evidence="1">The sequence shown here is derived from an EMBL/GenBank/DDBJ whole genome shotgun (WGS) entry which is preliminary data.</text>
</comment>
<evidence type="ECO:0000313" key="2">
    <source>
        <dbReference type="Proteomes" id="UP001480595"/>
    </source>
</evidence>
<dbReference type="Proteomes" id="UP001480595">
    <property type="component" value="Unassembled WGS sequence"/>
</dbReference>
<name>A0ABR1W6L6_9PEZI</name>
<sequence length="103" mass="11404">MVSRLAVPHLLSKYNFEIVYEDGGVVATTPGSAAEGYKPHTESLAGDDDIRDNGKACNAAFSFEEMSQLLFMMQEHLIEMYPEEGVKIVSVLVGMKFRIDSTK</sequence>
<evidence type="ECO:0000313" key="1">
    <source>
        <dbReference type="EMBL" id="KAK8079121.1"/>
    </source>
</evidence>
<dbReference type="GeneID" id="92087400"/>
<protein>
    <submittedName>
        <fullName evidence="1">Cleavage and polyadenylation specific factor 5</fullName>
    </submittedName>
</protein>
<proteinExistence type="predicted"/>
<dbReference type="RefSeq" id="XP_066720192.1">
    <property type="nucleotide sequence ID" value="XM_066854337.1"/>
</dbReference>
<dbReference type="EMBL" id="JAQQWL010000003">
    <property type="protein sequence ID" value="KAK8079121.1"/>
    <property type="molecule type" value="Genomic_DNA"/>
</dbReference>
<reference evidence="1 2" key="1">
    <citation type="submission" date="2023-01" db="EMBL/GenBank/DDBJ databases">
        <title>Analysis of 21 Apiospora genomes using comparative genomics revels a genus with tremendous synthesis potential of carbohydrate active enzymes and secondary metabolites.</title>
        <authorList>
            <person name="Sorensen T."/>
        </authorList>
    </citation>
    <scope>NUCLEOTIDE SEQUENCE [LARGE SCALE GENOMIC DNA]</scope>
    <source>
        <strain evidence="1 2">CBS 135458</strain>
    </source>
</reference>
<organism evidence="1 2">
    <name type="scientific">Apiospora phragmitis</name>
    <dbReference type="NCBI Taxonomy" id="2905665"/>
    <lineage>
        <taxon>Eukaryota</taxon>
        <taxon>Fungi</taxon>
        <taxon>Dikarya</taxon>
        <taxon>Ascomycota</taxon>
        <taxon>Pezizomycotina</taxon>
        <taxon>Sordariomycetes</taxon>
        <taxon>Xylariomycetidae</taxon>
        <taxon>Amphisphaeriales</taxon>
        <taxon>Apiosporaceae</taxon>
        <taxon>Apiospora</taxon>
    </lineage>
</organism>
<gene>
    <name evidence="1" type="ORF">PG994_002928</name>
</gene>